<dbReference type="GO" id="GO:0106310">
    <property type="term" value="F:protein serine kinase activity"/>
    <property type="evidence" value="ECO:0007669"/>
    <property type="project" value="RHEA"/>
</dbReference>
<feature type="domain" description="POLO box" evidence="22">
    <location>
        <begin position="369"/>
        <end position="447"/>
    </location>
</feature>
<evidence type="ECO:0000256" key="10">
    <source>
        <dbReference type="ARBA" id="ARBA00022777"/>
    </source>
</evidence>
<organism evidence="23 24">
    <name type="scientific">Parastrongyloides trichosuri</name>
    <name type="common">Possum-specific nematode worm</name>
    <dbReference type="NCBI Taxonomy" id="131310"/>
    <lineage>
        <taxon>Eukaryota</taxon>
        <taxon>Metazoa</taxon>
        <taxon>Ecdysozoa</taxon>
        <taxon>Nematoda</taxon>
        <taxon>Chromadorea</taxon>
        <taxon>Rhabditida</taxon>
        <taxon>Tylenchina</taxon>
        <taxon>Panagrolaimomorpha</taxon>
        <taxon>Strongyloidoidea</taxon>
        <taxon>Strongyloididae</taxon>
        <taxon>Parastrongyloides</taxon>
    </lineage>
</organism>
<evidence type="ECO:0000256" key="18">
    <source>
        <dbReference type="ARBA" id="ARBA00048347"/>
    </source>
</evidence>
<keyword evidence="15" id="KW-0469">Meiosis</keyword>
<dbReference type="InterPro" id="IPR033695">
    <property type="entry name" value="POLO_box_2"/>
</dbReference>
<comment type="similarity">
    <text evidence="20">Belongs to the protein kinase superfamily. Ser/Thr protein kinase family. CDC5/Polo subfamily.</text>
</comment>
<dbReference type="SMART" id="SM00220">
    <property type="entry name" value="S_TKc"/>
    <property type="match status" value="1"/>
</dbReference>
<dbReference type="STRING" id="131310.A0A0N4ZU17"/>
<keyword evidence="23" id="KW-1185">Reference proteome</keyword>
<dbReference type="GO" id="GO:0000776">
    <property type="term" value="C:kinetochore"/>
    <property type="evidence" value="ECO:0007669"/>
    <property type="project" value="UniProtKB-KW"/>
</dbReference>
<evidence type="ECO:0000256" key="13">
    <source>
        <dbReference type="ARBA" id="ARBA00023212"/>
    </source>
</evidence>
<dbReference type="InterPro" id="IPR000719">
    <property type="entry name" value="Prot_kinase_dom"/>
</dbReference>
<comment type="catalytic activity">
    <reaction evidence="18">
        <text>L-seryl-[protein] + ATP = O-phospho-L-seryl-[protein] + ADP + H(+)</text>
        <dbReference type="Rhea" id="RHEA:17989"/>
        <dbReference type="Rhea" id="RHEA-COMP:9863"/>
        <dbReference type="Rhea" id="RHEA-COMP:11604"/>
        <dbReference type="ChEBI" id="CHEBI:15378"/>
        <dbReference type="ChEBI" id="CHEBI:29999"/>
        <dbReference type="ChEBI" id="CHEBI:30616"/>
        <dbReference type="ChEBI" id="CHEBI:83421"/>
        <dbReference type="ChEBI" id="CHEBI:456216"/>
        <dbReference type="EC" id="2.7.11.21"/>
    </reaction>
</comment>
<evidence type="ECO:0000256" key="14">
    <source>
        <dbReference type="ARBA" id="ARBA00023242"/>
    </source>
</evidence>
<dbReference type="GO" id="GO:0051726">
    <property type="term" value="P:regulation of cell cycle"/>
    <property type="evidence" value="ECO:0007669"/>
    <property type="project" value="UniProtKB-ARBA"/>
</dbReference>
<accession>A0A0N4ZU17</accession>
<name>A0A0N4ZU17_PARTI</name>
<reference evidence="24" key="1">
    <citation type="submission" date="2017-02" db="UniProtKB">
        <authorList>
            <consortium name="WormBaseParasite"/>
        </authorList>
    </citation>
    <scope>IDENTIFICATION</scope>
</reference>
<dbReference type="GO" id="GO:0005524">
    <property type="term" value="F:ATP binding"/>
    <property type="evidence" value="ECO:0007669"/>
    <property type="project" value="UniProtKB-UniRule"/>
</dbReference>
<dbReference type="Pfam" id="PF00659">
    <property type="entry name" value="POLO_box"/>
    <property type="match status" value="2"/>
</dbReference>
<dbReference type="WBParaSite" id="PTRK_0001208200.1">
    <property type="protein sequence ID" value="PTRK_0001208200.1"/>
    <property type="gene ID" value="PTRK_0001208200"/>
</dbReference>
<dbReference type="EC" id="2.7.11.21" evidence="20"/>
<dbReference type="SUPFAM" id="SSF82615">
    <property type="entry name" value="Polo-box domain"/>
    <property type="match status" value="2"/>
</dbReference>
<dbReference type="InterPro" id="IPR033701">
    <property type="entry name" value="POLO_box_1"/>
</dbReference>
<dbReference type="FunFam" id="3.30.200.20:FF:000091">
    <property type="entry name" value="Serine/threonine-protein kinase PLK"/>
    <property type="match status" value="1"/>
</dbReference>
<dbReference type="Pfam" id="PF00069">
    <property type="entry name" value="Pkinase"/>
    <property type="match status" value="1"/>
</dbReference>
<keyword evidence="13" id="KW-0206">Cytoskeleton</keyword>
<evidence type="ECO:0000259" key="21">
    <source>
        <dbReference type="PROSITE" id="PS50011"/>
    </source>
</evidence>
<keyword evidence="9 19" id="KW-0547">Nucleotide-binding</keyword>
<dbReference type="Gene3D" id="3.30.1120.30">
    <property type="entry name" value="POLO box domain"/>
    <property type="match status" value="2"/>
</dbReference>
<evidence type="ECO:0000256" key="15">
    <source>
        <dbReference type="ARBA" id="ARBA00023254"/>
    </source>
</evidence>
<dbReference type="PANTHER" id="PTHR24345:SF93">
    <property type="entry name" value="SERINE_THREONINE-PROTEIN KINASE PLK1"/>
    <property type="match status" value="1"/>
</dbReference>
<keyword evidence="6 20" id="KW-0723">Serine/threonine-protein kinase</keyword>
<dbReference type="InterPro" id="IPR000959">
    <property type="entry name" value="POLO_box_dom"/>
</dbReference>
<dbReference type="GO" id="GO:0005634">
    <property type="term" value="C:nucleus"/>
    <property type="evidence" value="ECO:0007669"/>
    <property type="project" value="UniProtKB-SubCell"/>
</dbReference>
<evidence type="ECO:0000256" key="12">
    <source>
        <dbReference type="ARBA" id="ARBA00022840"/>
    </source>
</evidence>
<dbReference type="GO" id="GO:0004674">
    <property type="term" value="F:protein serine/threonine kinase activity"/>
    <property type="evidence" value="ECO:0007669"/>
    <property type="project" value="UniProtKB-KW"/>
</dbReference>
<evidence type="ECO:0000313" key="23">
    <source>
        <dbReference type="Proteomes" id="UP000038045"/>
    </source>
</evidence>
<dbReference type="AlphaFoldDB" id="A0A0N4ZU17"/>
<keyword evidence="16" id="KW-0137">Centromere</keyword>
<keyword evidence="10 20" id="KW-0418">Kinase</keyword>
<dbReference type="PROSITE" id="PS50078">
    <property type="entry name" value="POLO_BOX"/>
    <property type="match status" value="2"/>
</dbReference>
<dbReference type="CDD" id="cd14099">
    <property type="entry name" value="STKc_PLK"/>
    <property type="match status" value="1"/>
</dbReference>
<dbReference type="PROSITE" id="PS00107">
    <property type="entry name" value="PROTEIN_KINASE_ATP"/>
    <property type="match status" value="1"/>
</dbReference>
<evidence type="ECO:0000256" key="11">
    <source>
        <dbReference type="ARBA" id="ARBA00022838"/>
    </source>
</evidence>
<dbReference type="InterPro" id="IPR017441">
    <property type="entry name" value="Protein_kinase_ATP_BS"/>
</dbReference>
<dbReference type="FunFam" id="1.10.510.10:FF:000727">
    <property type="entry name" value="Serine/threonine-protein kinase PLK"/>
    <property type="match status" value="1"/>
</dbReference>
<dbReference type="Gene3D" id="3.30.200.20">
    <property type="entry name" value="Phosphorylase Kinase, domain 1"/>
    <property type="match status" value="1"/>
</dbReference>
<comment type="subcellular location">
    <subcellularLocation>
        <location evidence="3">Chromosome</location>
        <location evidence="3">Centromere</location>
        <location evidence="3">Kinetochore</location>
    </subcellularLocation>
    <subcellularLocation>
        <location evidence="2">Cytoplasm</location>
        <location evidence="2">Cytoskeleton</location>
        <location evidence="2">Microtubule organizing center</location>
        <location evidence="2">Centrosome</location>
    </subcellularLocation>
    <subcellularLocation>
        <location evidence="1">Nucleus</location>
    </subcellularLocation>
</comment>
<evidence type="ECO:0000256" key="3">
    <source>
        <dbReference type="ARBA" id="ARBA00004629"/>
    </source>
</evidence>
<dbReference type="CDD" id="cd13117">
    <property type="entry name" value="POLO_box_2"/>
    <property type="match status" value="1"/>
</dbReference>
<dbReference type="Proteomes" id="UP000038045">
    <property type="component" value="Unplaced"/>
</dbReference>
<dbReference type="InterPro" id="IPR036947">
    <property type="entry name" value="POLO_box_dom_sf"/>
</dbReference>
<keyword evidence="14" id="KW-0539">Nucleus</keyword>
<protein>
    <recommendedName>
        <fullName evidence="20">Serine/threonine-protein kinase PLK</fullName>
        <ecNumber evidence="20">2.7.11.21</ecNumber>
    </recommendedName>
    <alternativeName>
        <fullName evidence="20">Polo-like kinase</fullName>
    </alternativeName>
</protein>
<evidence type="ECO:0000259" key="22">
    <source>
        <dbReference type="PROSITE" id="PS50078"/>
    </source>
</evidence>
<sequence length="583" mass="67281">MTNKFGQLKDVPLQVLNKDCRKIYDRGMFLGKGGFARCYEFTDINSQEKFACKVVTKSLIVKLNFKEKLTQEIEIQRSLKHPHVVKIFNHFDDSDNIYILLELCPKKSLMELHKRRRVITEPEARYFTKQIVEACEYIHNKNIIHRDLKLGNLFLTEMMDIKIGDFGLATVIFSNDERKKTLCGTPNYIAPEILNKCGHSFEVDIWAIGCILYTLLVGKPPFEASTLKDTYNRIKSNNYMVPVSVSTDARSLIKYLLHSDPVKRPKIKDILNFNFFTSGFLPSRLPTSCLTMAPKFSYSPARQNKVLSEISDSSKNAPDKKFYQEKERDEWYLIDLKNQIHNLFSHRLPQVSMAEMDQAIHPASAPEIFVAKWVDYSDRYGLGYQLSDGSVGVLFNDSSKLLVDAPGEQLQYCDKKNNEFFFAVKNYPSYLEKKYTLLNHFRKYMREHLVHAVPTSSREGDELARLPILRTWFRTKAAIILHLTNGTLQMNFFADHVKLIVCPLMSAVSFIDSTKSLKTYKLNQLPTVGCEANILKKLQYTKHIVDRMLNPQQDRSNKVNYTALEAAHLPDVKSYGTRKISQE</sequence>
<feature type="domain" description="Protein kinase" evidence="21">
    <location>
        <begin position="24"/>
        <end position="276"/>
    </location>
</feature>
<dbReference type="GO" id="GO:0051321">
    <property type="term" value="P:meiotic cell cycle"/>
    <property type="evidence" value="ECO:0007669"/>
    <property type="project" value="UniProtKB-KW"/>
</dbReference>
<keyword evidence="12 19" id="KW-0067">ATP-binding</keyword>
<evidence type="ECO:0000256" key="6">
    <source>
        <dbReference type="ARBA" id="ARBA00022527"/>
    </source>
</evidence>
<keyword evidence="11" id="KW-0995">Kinetochore</keyword>
<evidence type="ECO:0000256" key="20">
    <source>
        <dbReference type="RuleBase" id="RU361162"/>
    </source>
</evidence>
<keyword evidence="5" id="KW-0963">Cytoplasm</keyword>
<comment type="catalytic activity">
    <reaction evidence="17 20">
        <text>L-threonyl-[protein] + ATP = O-phospho-L-threonyl-[protein] + ADP + H(+)</text>
        <dbReference type="Rhea" id="RHEA:46608"/>
        <dbReference type="Rhea" id="RHEA-COMP:11060"/>
        <dbReference type="Rhea" id="RHEA-COMP:11605"/>
        <dbReference type="ChEBI" id="CHEBI:15378"/>
        <dbReference type="ChEBI" id="CHEBI:30013"/>
        <dbReference type="ChEBI" id="CHEBI:30616"/>
        <dbReference type="ChEBI" id="CHEBI:61977"/>
        <dbReference type="ChEBI" id="CHEBI:456216"/>
        <dbReference type="EC" id="2.7.11.21"/>
    </reaction>
</comment>
<evidence type="ECO:0000256" key="7">
    <source>
        <dbReference type="ARBA" id="ARBA00022679"/>
    </source>
</evidence>
<evidence type="ECO:0000256" key="4">
    <source>
        <dbReference type="ARBA" id="ARBA00022454"/>
    </source>
</evidence>
<evidence type="ECO:0000313" key="24">
    <source>
        <dbReference type="WBParaSite" id="PTRK_0001208200.1"/>
    </source>
</evidence>
<feature type="domain" description="POLO box" evidence="22">
    <location>
        <begin position="468"/>
        <end position="550"/>
    </location>
</feature>
<dbReference type="PROSITE" id="PS00108">
    <property type="entry name" value="PROTEIN_KINASE_ST"/>
    <property type="match status" value="1"/>
</dbReference>
<dbReference type="GO" id="GO:0000922">
    <property type="term" value="C:spindle pole"/>
    <property type="evidence" value="ECO:0007669"/>
    <property type="project" value="TreeGrafter"/>
</dbReference>
<evidence type="ECO:0000256" key="5">
    <source>
        <dbReference type="ARBA" id="ARBA00022490"/>
    </source>
</evidence>
<dbReference type="PANTHER" id="PTHR24345">
    <property type="entry name" value="SERINE/THREONINE-PROTEIN KINASE PLK"/>
    <property type="match status" value="1"/>
</dbReference>
<evidence type="ECO:0000256" key="8">
    <source>
        <dbReference type="ARBA" id="ARBA00022737"/>
    </source>
</evidence>
<feature type="binding site" evidence="19">
    <location>
        <position position="62"/>
    </location>
    <ligand>
        <name>ATP</name>
        <dbReference type="ChEBI" id="CHEBI:30616"/>
    </ligand>
</feature>
<keyword evidence="8" id="KW-0677">Repeat</keyword>
<dbReference type="GO" id="GO:0005813">
    <property type="term" value="C:centrosome"/>
    <property type="evidence" value="ECO:0007669"/>
    <property type="project" value="UniProtKB-SubCell"/>
</dbReference>
<dbReference type="Gene3D" id="1.10.510.10">
    <property type="entry name" value="Transferase(Phosphotransferase) domain 1"/>
    <property type="match status" value="1"/>
</dbReference>
<evidence type="ECO:0000256" key="17">
    <source>
        <dbReference type="ARBA" id="ARBA00047802"/>
    </source>
</evidence>
<evidence type="ECO:0000256" key="9">
    <source>
        <dbReference type="ARBA" id="ARBA00022741"/>
    </source>
</evidence>
<dbReference type="SUPFAM" id="SSF56112">
    <property type="entry name" value="Protein kinase-like (PK-like)"/>
    <property type="match status" value="1"/>
</dbReference>
<keyword evidence="4" id="KW-0158">Chromosome</keyword>
<evidence type="ECO:0000256" key="19">
    <source>
        <dbReference type="PROSITE-ProRule" id="PRU10141"/>
    </source>
</evidence>
<proteinExistence type="inferred from homology"/>
<dbReference type="InterPro" id="IPR008271">
    <property type="entry name" value="Ser/Thr_kinase_AS"/>
</dbReference>
<evidence type="ECO:0000256" key="1">
    <source>
        <dbReference type="ARBA" id="ARBA00004123"/>
    </source>
</evidence>
<dbReference type="InterPro" id="IPR011009">
    <property type="entry name" value="Kinase-like_dom_sf"/>
</dbReference>
<dbReference type="GO" id="GO:0005737">
    <property type="term" value="C:cytoplasm"/>
    <property type="evidence" value="ECO:0007669"/>
    <property type="project" value="TreeGrafter"/>
</dbReference>
<dbReference type="GO" id="GO:0007052">
    <property type="term" value="P:mitotic spindle organization"/>
    <property type="evidence" value="ECO:0007669"/>
    <property type="project" value="TreeGrafter"/>
</dbReference>
<evidence type="ECO:0000256" key="16">
    <source>
        <dbReference type="ARBA" id="ARBA00023328"/>
    </source>
</evidence>
<dbReference type="CDD" id="cd13118">
    <property type="entry name" value="POLO_box_1"/>
    <property type="match status" value="1"/>
</dbReference>
<keyword evidence="7 20" id="KW-0808">Transferase</keyword>
<dbReference type="FunFam" id="3.30.1120.30:FF:000001">
    <property type="entry name" value="Serine/threonine-protein kinase PLK"/>
    <property type="match status" value="1"/>
</dbReference>
<dbReference type="PROSITE" id="PS50011">
    <property type="entry name" value="PROTEIN_KINASE_DOM"/>
    <property type="match status" value="1"/>
</dbReference>
<evidence type="ECO:0000256" key="2">
    <source>
        <dbReference type="ARBA" id="ARBA00004300"/>
    </source>
</evidence>